<sequence length="266" mass="29331">MSCQLNYEVVTCEEGATATEHIERVYKAQEEVNTSRKGYLVEMCKRVVRRGVQEYCKEEDTSCKGYLRGPPEGGRAHKIMQDHVLLLEGGRGGLRDRFPITSKPGLSDCGNSRKVLPRVATLQLLKAGSSNSLDNRTPSSKLEYIRVWMANQIYDCWVQTMFPSSPTPSTLHTNDLIDLTGNTTYICPSSTTATGSGATTSSSVGVINLTRVEDVVGSDFIDFTEDEEAEMSLLMAVGVMNTSGMTDEFMFAKLPQVISPKTLLYK</sequence>
<dbReference type="Proteomes" id="UP000714275">
    <property type="component" value="Unassembled WGS sequence"/>
</dbReference>
<evidence type="ECO:0000313" key="2">
    <source>
        <dbReference type="Proteomes" id="UP000714275"/>
    </source>
</evidence>
<protein>
    <submittedName>
        <fullName evidence="1">Uncharacterized protein</fullName>
    </submittedName>
</protein>
<keyword evidence="2" id="KW-1185">Reference proteome</keyword>
<gene>
    <name evidence="1" type="ORF">EV702DRAFT_1050672</name>
</gene>
<organism evidence="1 2">
    <name type="scientific">Suillus placidus</name>
    <dbReference type="NCBI Taxonomy" id="48579"/>
    <lineage>
        <taxon>Eukaryota</taxon>
        <taxon>Fungi</taxon>
        <taxon>Dikarya</taxon>
        <taxon>Basidiomycota</taxon>
        <taxon>Agaricomycotina</taxon>
        <taxon>Agaricomycetes</taxon>
        <taxon>Agaricomycetidae</taxon>
        <taxon>Boletales</taxon>
        <taxon>Suillineae</taxon>
        <taxon>Suillaceae</taxon>
        <taxon>Suillus</taxon>
    </lineage>
</organism>
<accession>A0A9P7CXF8</accession>
<name>A0A9P7CXF8_9AGAM</name>
<evidence type="ECO:0000313" key="1">
    <source>
        <dbReference type="EMBL" id="KAG1766504.1"/>
    </source>
</evidence>
<dbReference type="EMBL" id="JABBWD010000095">
    <property type="protein sequence ID" value="KAG1766504.1"/>
    <property type="molecule type" value="Genomic_DNA"/>
</dbReference>
<proteinExistence type="predicted"/>
<reference evidence="1" key="1">
    <citation type="journal article" date="2020" name="New Phytol.">
        <title>Comparative genomics reveals dynamic genome evolution in host specialist ectomycorrhizal fungi.</title>
        <authorList>
            <person name="Lofgren L.A."/>
            <person name="Nguyen N.H."/>
            <person name="Vilgalys R."/>
            <person name="Ruytinx J."/>
            <person name="Liao H.L."/>
            <person name="Branco S."/>
            <person name="Kuo A."/>
            <person name="LaButti K."/>
            <person name="Lipzen A."/>
            <person name="Andreopoulos W."/>
            <person name="Pangilinan J."/>
            <person name="Riley R."/>
            <person name="Hundley H."/>
            <person name="Na H."/>
            <person name="Barry K."/>
            <person name="Grigoriev I.V."/>
            <person name="Stajich J.E."/>
            <person name="Kennedy P.G."/>
        </authorList>
    </citation>
    <scope>NUCLEOTIDE SEQUENCE</scope>
    <source>
        <strain evidence="1">DOB743</strain>
    </source>
</reference>
<dbReference type="AlphaFoldDB" id="A0A9P7CXF8"/>
<comment type="caution">
    <text evidence="1">The sequence shown here is derived from an EMBL/GenBank/DDBJ whole genome shotgun (WGS) entry which is preliminary data.</text>
</comment>